<dbReference type="SUPFAM" id="SSF54373">
    <property type="entry name" value="FAD-linked reductases, C-terminal domain"/>
    <property type="match status" value="1"/>
</dbReference>
<name>A0A0L6CGY9_9MICO</name>
<dbReference type="PATRIC" id="fig|1631356.3.peg.1501"/>
<dbReference type="RefSeq" id="WP_050669384.1">
    <property type="nucleotide sequence ID" value="NZ_LAIR01000002.1"/>
</dbReference>
<keyword evidence="8" id="KW-1185">Reference proteome</keyword>
<evidence type="ECO:0000256" key="1">
    <source>
        <dbReference type="ARBA" id="ARBA00004948"/>
    </source>
</evidence>
<dbReference type="InterPro" id="IPR012727">
    <property type="entry name" value="Gly_oxidase_ThiO"/>
</dbReference>
<dbReference type="GO" id="GO:0009229">
    <property type="term" value="P:thiamine diphosphate biosynthetic process"/>
    <property type="evidence" value="ECO:0007669"/>
    <property type="project" value="UniProtKB-UniPathway"/>
</dbReference>
<evidence type="ECO:0000256" key="3">
    <source>
        <dbReference type="ARBA" id="ARBA00023002"/>
    </source>
</evidence>
<keyword evidence="3" id="KW-0560">Oxidoreductase</keyword>
<dbReference type="PANTHER" id="PTHR13847">
    <property type="entry name" value="SARCOSINE DEHYDROGENASE-RELATED"/>
    <property type="match status" value="1"/>
</dbReference>
<dbReference type="AlphaFoldDB" id="A0A0L6CGY9"/>
<dbReference type="InterPro" id="IPR006076">
    <property type="entry name" value="FAD-dep_OxRdtase"/>
</dbReference>
<comment type="catalytic activity">
    <reaction evidence="4">
        <text>glycine + O2 + H2O = glyoxylate + H2O2 + NH4(+)</text>
        <dbReference type="Rhea" id="RHEA:11532"/>
        <dbReference type="ChEBI" id="CHEBI:15377"/>
        <dbReference type="ChEBI" id="CHEBI:15379"/>
        <dbReference type="ChEBI" id="CHEBI:16240"/>
        <dbReference type="ChEBI" id="CHEBI:28938"/>
        <dbReference type="ChEBI" id="CHEBI:36655"/>
        <dbReference type="ChEBI" id="CHEBI:57305"/>
        <dbReference type="EC" id="1.4.3.19"/>
    </reaction>
</comment>
<comment type="pathway">
    <text evidence="1">Cofactor biosynthesis; thiamine diphosphate biosynthesis.</text>
</comment>
<dbReference type="STRING" id="1631356.VV01_07755"/>
<accession>A0A0L6CGY9</accession>
<evidence type="ECO:0000259" key="6">
    <source>
        <dbReference type="Pfam" id="PF01266"/>
    </source>
</evidence>
<dbReference type="Proteomes" id="UP000037397">
    <property type="component" value="Unassembled WGS sequence"/>
</dbReference>
<proteinExistence type="predicted"/>
<dbReference type="Gene3D" id="3.50.50.60">
    <property type="entry name" value="FAD/NAD(P)-binding domain"/>
    <property type="match status" value="1"/>
</dbReference>
<sequence>MTRVAVIGAGVSGLVSAWALTSAGVEVVVYDADDRGAASPVAAGMLAPGSELTDGESELYRVGAECVRLWPDLAARLEADSGIDVGLRTEGTLLIAHDLDEVSELERHEQRLRDHGTPYRRLDRAALRALEPAVLRSVKGAAHLPGDLSVDTTAVLAALRKALRHNGVRINADRVQLACHADRVVGVSSSLGEERYDCVVLAAGAHSNDIASGAGVDLPVRPVKGELLRLRVPYPVVTHTLRARVDGVEIYVVPRRHGEIVLGASSVDCGFDTDRSVRAALDLLRAATLLVPELRDAEIVSHDVGLRPGTPDNAPYLGPAREGLVAATGHYRHGYLLAPATALAVVRGVLAHESPALTAQLSPIRHHDRGDQAS</sequence>
<comment type="caution">
    <text evidence="7">The sequence shown here is derived from an EMBL/GenBank/DDBJ whole genome shotgun (WGS) entry which is preliminary data.</text>
</comment>
<keyword evidence="2" id="KW-0784">Thiamine biosynthesis</keyword>
<dbReference type="EC" id="1.4.3.19" evidence="5"/>
<dbReference type="PANTHER" id="PTHR13847:SF289">
    <property type="entry name" value="GLYCINE OXIDASE"/>
    <property type="match status" value="1"/>
</dbReference>
<organism evidence="7 8">
    <name type="scientific">Luteipulveratus halotolerans</name>
    <dbReference type="NCBI Taxonomy" id="1631356"/>
    <lineage>
        <taxon>Bacteria</taxon>
        <taxon>Bacillati</taxon>
        <taxon>Actinomycetota</taxon>
        <taxon>Actinomycetes</taxon>
        <taxon>Micrococcales</taxon>
        <taxon>Dermacoccaceae</taxon>
        <taxon>Luteipulveratus</taxon>
    </lineage>
</organism>
<evidence type="ECO:0000313" key="7">
    <source>
        <dbReference type="EMBL" id="KNX37066.1"/>
    </source>
</evidence>
<evidence type="ECO:0000256" key="5">
    <source>
        <dbReference type="ARBA" id="ARBA00050018"/>
    </source>
</evidence>
<dbReference type="GO" id="GO:0009228">
    <property type="term" value="P:thiamine biosynthetic process"/>
    <property type="evidence" value="ECO:0007669"/>
    <property type="project" value="UniProtKB-KW"/>
</dbReference>
<dbReference type="GO" id="GO:0050660">
    <property type="term" value="F:flavin adenine dinucleotide binding"/>
    <property type="evidence" value="ECO:0007669"/>
    <property type="project" value="InterPro"/>
</dbReference>
<dbReference type="Pfam" id="PF01266">
    <property type="entry name" value="DAO"/>
    <property type="match status" value="1"/>
</dbReference>
<protein>
    <recommendedName>
        <fullName evidence="5">glycine oxidase</fullName>
        <ecNumber evidence="5">1.4.3.19</ecNumber>
    </recommendedName>
</protein>
<dbReference type="InterPro" id="IPR036188">
    <property type="entry name" value="FAD/NAD-bd_sf"/>
</dbReference>
<dbReference type="OrthoDB" id="3214401at2"/>
<dbReference type="GO" id="GO:0005737">
    <property type="term" value="C:cytoplasm"/>
    <property type="evidence" value="ECO:0007669"/>
    <property type="project" value="TreeGrafter"/>
</dbReference>
<evidence type="ECO:0000256" key="4">
    <source>
        <dbReference type="ARBA" id="ARBA00049872"/>
    </source>
</evidence>
<evidence type="ECO:0000313" key="8">
    <source>
        <dbReference type="Proteomes" id="UP000037397"/>
    </source>
</evidence>
<dbReference type="GO" id="GO:0043799">
    <property type="term" value="F:glycine oxidase activity"/>
    <property type="evidence" value="ECO:0007669"/>
    <property type="project" value="UniProtKB-EC"/>
</dbReference>
<dbReference type="Gene3D" id="3.30.9.10">
    <property type="entry name" value="D-Amino Acid Oxidase, subunit A, domain 2"/>
    <property type="match status" value="1"/>
</dbReference>
<gene>
    <name evidence="7" type="ORF">VV01_07755</name>
</gene>
<reference evidence="8" key="1">
    <citation type="submission" date="2015-03" db="EMBL/GenBank/DDBJ databases">
        <title>Luteipulveratus halotolerans sp. nov., a novel actinobacterium (Dermacoccaceae) from Sarawak, Malaysia.</title>
        <authorList>
            <person name="Juboi H."/>
            <person name="Basik A."/>
            <person name="Shamsul S.S."/>
            <person name="Arnold P."/>
            <person name="Schmitt E.K."/>
            <person name="Sanglier J.-J."/>
            <person name="Yeo T."/>
        </authorList>
    </citation>
    <scope>NUCLEOTIDE SEQUENCE [LARGE SCALE GENOMIC DNA]</scope>
    <source>
        <strain evidence="8">C296001</strain>
    </source>
</reference>
<dbReference type="SUPFAM" id="SSF51905">
    <property type="entry name" value="FAD/NAD(P)-binding domain"/>
    <property type="match status" value="1"/>
</dbReference>
<feature type="domain" description="FAD dependent oxidoreductase" evidence="6">
    <location>
        <begin position="3"/>
        <end position="345"/>
    </location>
</feature>
<evidence type="ECO:0000256" key="2">
    <source>
        <dbReference type="ARBA" id="ARBA00022977"/>
    </source>
</evidence>
<dbReference type="NCBIfam" id="TIGR02352">
    <property type="entry name" value="thiamin_ThiO"/>
    <property type="match status" value="1"/>
</dbReference>
<dbReference type="UniPathway" id="UPA00060"/>
<dbReference type="EMBL" id="LAIR01000002">
    <property type="protein sequence ID" value="KNX37066.1"/>
    <property type="molecule type" value="Genomic_DNA"/>
</dbReference>